<dbReference type="InterPro" id="IPR050510">
    <property type="entry name" value="Cation_transp_ATPase_P-type"/>
</dbReference>
<dbReference type="InterPro" id="IPR004014">
    <property type="entry name" value="ATPase_P-typ_cation-transptr_N"/>
</dbReference>
<dbReference type="PRINTS" id="PR00120">
    <property type="entry name" value="HATPASE"/>
</dbReference>
<dbReference type="GO" id="GO:1902600">
    <property type="term" value="P:proton transmembrane transport"/>
    <property type="evidence" value="ECO:0007669"/>
    <property type="project" value="TreeGrafter"/>
</dbReference>
<dbReference type="PRINTS" id="PR00119">
    <property type="entry name" value="CATATPASE"/>
</dbReference>
<dbReference type="GO" id="GO:0016887">
    <property type="term" value="F:ATP hydrolysis activity"/>
    <property type="evidence" value="ECO:0007669"/>
    <property type="project" value="InterPro"/>
</dbReference>
<evidence type="ECO:0000256" key="3">
    <source>
        <dbReference type="ARBA" id="ARBA00022553"/>
    </source>
</evidence>
<feature type="transmembrane region" description="Helical" evidence="11">
    <location>
        <begin position="287"/>
        <end position="313"/>
    </location>
</feature>
<dbReference type="Gene3D" id="1.20.1110.10">
    <property type="entry name" value="Calcium-transporting ATPase, transmembrane domain"/>
    <property type="match status" value="2"/>
</dbReference>
<dbReference type="SFLD" id="SFLDF00027">
    <property type="entry name" value="p-type_atpase"/>
    <property type="match status" value="1"/>
</dbReference>
<name>A0A1F5CGQ9_9BACT</name>
<dbReference type="Gene3D" id="2.70.150.10">
    <property type="entry name" value="Calcium-transporting ATPase, cytoplasmic transduction domain A"/>
    <property type="match status" value="1"/>
</dbReference>
<feature type="transmembrane region" description="Helical" evidence="11">
    <location>
        <begin position="850"/>
        <end position="873"/>
    </location>
</feature>
<dbReference type="PANTHER" id="PTHR43294">
    <property type="entry name" value="SODIUM/POTASSIUM-TRANSPORTING ATPASE SUBUNIT ALPHA"/>
    <property type="match status" value="1"/>
</dbReference>
<dbReference type="NCBIfam" id="TIGR01494">
    <property type="entry name" value="ATPase_P-type"/>
    <property type="match status" value="2"/>
</dbReference>
<evidence type="ECO:0000256" key="1">
    <source>
        <dbReference type="ARBA" id="ARBA00004127"/>
    </source>
</evidence>
<accession>A0A1F5CGQ9</accession>
<dbReference type="Pfam" id="PF00689">
    <property type="entry name" value="Cation_ATPase_C"/>
    <property type="match status" value="1"/>
</dbReference>
<dbReference type="InterPro" id="IPR008250">
    <property type="entry name" value="ATPase_P-typ_transduc_dom_A_sf"/>
</dbReference>
<evidence type="ECO:0000256" key="6">
    <source>
        <dbReference type="ARBA" id="ARBA00022840"/>
    </source>
</evidence>
<evidence type="ECO:0000313" key="13">
    <source>
        <dbReference type="EMBL" id="OGD42019.1"/>
    </source>
</evidence>
<dbReference type="InterPro" id="IPR023298">
    <property type="entry name" value="ATPase_P-typ_TM_dom_sf"/>
</dbReference>
<proteinExistence type="inferred from homology"/>
<organism evidence="13 14">
    <name type="scientific">Candidatus Azambacteria bacterium RIFOXYD1_FULL_42_11</name>
    <dbReference type="NCBI Taxonomy" id="1797310"/>
    <lineage>
        <taxon>Bacteria</taxon>
        <taxon>Candidatus Azamiibacteriota</taxon>
    </lineage>
</organism>
<dbReference type="InterPro" id="IPR036412">
    <property type="entry name" value="HAD-like_sf"/>
</dbReference>
<dbReference type="SFLD" id="SFLDS00003">
    <property type="entry name" value="Haloacid_Dehalogenase"/>
    <property type="match status" value="1"/>
</dbReference>
<dbReference type="Pfam" id="PF00690">
    <property type="entry name" value="Cation_ATPase_N"/>
    <property type="match status" value="1"/>
</dbReference>
<dbReference type="InterPro" id="IPR001757">
    <property type="entry name" value="P_typ_ATPase"/>
</dbReference>
<comment type="caution">
    <text evidence="13">The sequence shown here is derived from an EMBL/GenBank/DDBJ whole genome shotgun (WGS) entry which is preliminary data.</text>
</comment>
<dbReference type="Pfam" id="PF00122">
    <property type="entry name" value="E1-E2_ATPase"/>
    <property type="match status" value="1"/>
</dbReference>
<feature type="domain" description="Cation-transporting P-type ATPase N-terminal" evidence="12">
    <location>
        <begin position="21"/>
        <end position="94"/>
    </location>
</feature>
<evidence type="ECO:0000313" key="14">
    <source>
        <dbReference type="Proteomes" id="UP000178974"/>
    </source>
</evidence>
<dbReference type="GO" id="GO:0005886">
    <property type="term" value="C:plasma membrane"/>
    <property type="evidence" value="ECO:0007669"/>
    <property type="project" value="TreeGrafter"/>
</dbReference>
<dbReference type="Proteomes" id="UP000178974">
    <property type="component" value="Unassembled WGS sequence"/>
</dbReference>
<keyword evidence="3" id="KW-0597">Phosphoprotein</keyword>
<dbReference type="InterPro" id="IPR059000">
    <property type="entry name" value="ATPase_P-type_domA"/>
</dbReference>
<dbReference type="InterPro" id="IPR006068">
    <property type="entry name" value="ATPase_P-typ_cation-transptr_C"/>
</dbReference>
<keyword evidence="7" id="KW-0460">Magnesium</keyword>
<dbReference type="GO" id="GO:0012505">
    <property type="term" value="C:endomembrane system"/>
    <property type="evidence" value="ECO:0007669"/>
    <property type="project" value="UniProtKB-SubCell"/>
</dbReference>
<dbReference type="InterPro" id="IPR018303">
    <property type="entry name" value="ATPase_P-typ_P_site"/>
</dbReference>
<evidence type="ECO:0000256" key="5">
    <source>
        <dbReference type="ARBA" id="ARBA00022741"/>
    </source>
</evidence>
<dbReference type="AlphaFoldDB" id="A0A1F5CGQ9"/>
<dbReference type="SUPFAM" id="SSF81653">
    <property type="entry name" value="Calcium ATPase, transduction domain A"/>
    <property type="match status" value="1"/>
</dbReference>
<feature type="transmembrane region" description="Helical" evidence="11">
    <location>
        <begin position="258"/>
        <end position="281"/>
    </location>
</feature>
<evidence type="ECO:0000256" key="7">
    <source>
        <dbReference type="ARBA" id="ARBA00022842"/>
    </source>
</evidence>
<dbReference type="GO" id="GO:0005524">
    <property type="term" value="F:ATP binding"/>
    <property type="evidence" value="ECO:0007669"/>
    <property type="project" value="UniProtKB-KW"/>
</dbReference>
<feature type="transmembrane region" description="Helical" evidence="11">
    <location>
        <begin position="677"/>
        <end position="704"/>
    </location>
</feature>
<dbReference type="GO" id="GO:0006883">
    <property type="term" value="P:intracellular sodium ion homeostasis"/>
    <property type="evidence" value="ECO:0007669"/>
    <property type="project" value="TreeGrafter"/>
</dbReference>
<feature type="transmembrane region" description="Helical" evidence="11">
    <location>
        <begin position="69"/>
        <end position="92"/>
    </location>
</feature>
<dbReference type="PANTHER" id="PTHR43294:SF20">
    <property type="entry name" value="P-TYPE ATPASE"/>
    <property type="match status" value="1"/>
</dbReference>
<keyword evidence="10 11" id="KW-0472">Membrane</keyword>
<dbReference type="SUPFAM" id="SSF81660">
    <property type="entry name" value="Metal cation-transporting ATPase, ATP-binding domain N"/>
    <property type="match status" value="1"/>
</dbReference>
<feature type="transmembrane region" description="Helical" evidence="11">
    <location>
        <begin position="820"/>
        <end position="838"/>
    </location>
</feature>
<feature type="transmembrane region" description="Helical" evidence="11">
    <location>
        <begin position="751"/>
        <end position="771"/>
    </location>
</feature>
<keyword evidence="9 11" id="KW-1133">Transmembrane helix</keyword>
<comment type="similarity">
    <text evidence="2">Belongs to the cation transport ATPase (P-type) (TC 3.A.3) family. Type IIA subfamily.</text>
</comment>
<evidence type="ECO:0000259" key="12">
    <source>
        <dbReference type="SMART" id="SM00831"/>
    </source>
</evidence>
<keyword evidence="6" id="KW-0067">ATP-binding</keyword>
<evidence type="ECO:0000256" key="2">
    <source>
        <dbReference type="ARBA" id="ARBA00005675"/>
    </source>
</evidence>
<dbReference type="EMBL" id="MEZA01000025">
    <property type="protein sequence ID" value="OGD42019.1"/>
    <property type="molecule type" value="Genomic_DNA"/>
</dbReference>
<dbReference type="SMART" id="SM00831">
    <property type="entry name" value="Cation_ATPase_N"/>
    <property type="match status" value="1"/>
</dbReference>
<dbReference type="GO" id="GO:0005391">
    <property type="term" value="F:P-type sodium:potassium-exchanging transporter activity"/>
    <property type="evidence" value="ECO:0007669"/>
    <property type="project" value="TreeGrafter"/>
</dbReference>
<feature type="transmembrane region" description="Helical" evidence="11">
    <location>
        <begin position="98"/>
        <end position="114"/>
    </location>
</feature>
<evidence type="ECO:0000256" key="11">
    <source>
        <dbReference type="SAM" id="Phobius"/>
    </source>
</evidence>
<dbReference type="GO" id="GO:0030007">
    <property type="term" value="P:intracellular potassium ion homeostasis"/>
    <property type="evidence" value="ECO:0007669"/>
    <property type="project" value="TreeGrafter"/>
</dbReference>
<dbReference type="GO" id="GO:1990573">
    <property type="term" value="P:potassium ion import across plasma membrane"/>
    <property type="evidence" value="ECO:0007669"/>
    <property type="project" value="TreeGrafter"/>
</dbReference>
<dbReference type="InterPro" id="IPR023214">
    <property type="entry name" value="HAD_sf"/>
</dbReference>
<dbReference type="PROSITE" id="PS00154">
    <property type="entry name" value="ATPASE_E1_E2"/>
    <property type="match status" value="1"/>
</dbReference>
<dbReference type="SUPFAM" id="SSF56784">
    <property type="entry name" value="HAD-like"/>
    <property type="match status" value="1"/>
</dbReference>
<dbReference type="GO" id="GO:0036376">
    <property type="term" value="P:sodium ion export across plasma membrane"/>
    <property type="evidence" value="ECO:0007669"/>
    <property type="project" value="TreeGrafter"/>
</dbReference>
<keyword evidence="5" id="KW-0547">Nucleotide-binding</keyword>
<dbReference type="Gene3D" id="3.40.1110.10">
    <property type="entry name" value="Calcium-transporting ATPase, cytoplasmic domain N"/>
    <property type="match status" value="1"/>
</dbReference>
<evidence type="ECO:0000256" key="8">
    <source>
        <dbReference type="ARBA" id="ARBA00022967"/>
    </source>
</evidence>
<evidence type="ECO:0000256" key="10">
    <source>
        <dbReference type="ARBA" id="ARBA00023136"/>
    </source>
</evidence>
<dbReference type="FunFam" id="2.70.150.10:FF:000160">
    <property type="entry name" value="Sarcoplasmic/endoplasmic reticulum calcium ATPase 1"/>
    <property type="match status" value="1"/>
</dbReference>
<dbReference type="InterPro" id="IPR023299">
    <property type="entry name" value="ATPase_P-typ_cyto_dom_N"/>
</dbReference>
<evidence type="ECO:0000256" key="9">
    <source>
        <dbReference type="ARBA" id="ARBA00022989"/>
    </source>
</evidence>
<dbReference type="Pfam" id="PF00702">
    <property type="entry name" value="Hydrolase"/>
    <property type="match status" value="1"/>
</dbReference>
<protein>
    <recommendedName>
        <fullName evidence="12">Cation-transporting P-type ATPase N-terminal domain-containing protein</fullName>
    </recommendedName>
</protein>
<comment type="subcellular location">
    <subcellularLocation>
        <location evidence="1">Endomembrane system</location>
        <topology evidence="1">Multi-pass membrane protein</topology>
    </subcellularLocation>
</comment>
<dbReference type="SFLD" id="SFLDG00002">
    <property type="entry name" value="C1.7:_P-type_atpase_like"/>
    <property type="match status" value="1"/>
</dbReference>
<dbReference type="InterPro" id="IPR044492">
    <property type="entry name" value="P_typ_ATPase_HD_dom"/>
</dbReference>
<sequence length="881" mass="96590">MWKYSILKVYMAINKETIKEPFWSMDTKEVLGALTTNISGLNDKEAAARIKIFGQNVIKEYPKSSKIKIVLRQFQSLLIIILVIAGAVTVFLGEWVETGVIFAAVIVNAIFGFWQENKSETVLELLKTYVRVRARARRNSQEHGIDASGLVPGDIIRVTQGDRVPADARLLFINNLEIDESILTGESLPAEKDISPLPPATTLSDRKSMIFSGTLAIQGFADAVVTATGSETEFGKIARLVAEKDRKITPLEHSVWRFAAYAGTTLLIFTFLLFGLGLYFGKDIYDMFIISVAVAVSAVPEGLPIALTVIMAIGVQRLATRNGIVRRLLAVETLGSTSVILTDKTGTLTQAKMELTSITPYQEGDNAENKNNLLNYALVNTDVVIENPSDAPEKWLMSGRALEVSLVRGAASNGVLLTKVLEQTKIIDRLPFSSEHKYSASIFKTDSGIHLAIFGAPEIILRFTVLTQKEQEKVVVEIEKRAFAGERVLGVASLLISESHENILRQKNFSNLNFDGLITFRDPLRPHVSQAIKEIAAAGVKTIIVTGDHRGTAEAVARELGLVDGKGAVLTGDDLMYLTKEELEARSREATLYARVTPEQKVMIAKLYQGRGEVVAVTGDGINDAPALHAADIGVAVGSGTDVAKSAADLVILDDNFETIVAAIKEGRRILRNIRKVIIYLLSNSFDELFLIGGALILGVAIPINALQILFVNLITDSFPSLAFAFEDGIDDTGNHPQKLRKNLFDSEMKFFILIIGILSSTFLLILYLFLLKIGFAEELTRTFIFASFASYTLFLTFSLRSLGKSILSYNPFSNKPLTIGIGIGLSLVAAAIYFPWLQQILNTSPLPPVWLLGVVGVGLLNISAVEFGKWLFHKKIIKYF</sequence>
<dbReference type="Gene3D" id="3.40.50.1000">
    <property type="entry name" value="HAD superfamily/HAD-like"/>
    <property type="match status" value="1"/>
</dbReference>
<dbReference type="SUPFAM" id="SSF81665">
    <property type="entry name" value="Calcium ATPase, transmembrane domain M"/>
    <property type="match status" value="1"/>
</dbReference>
<evidence type="ECO:0000256" key="4">
    <source>
        <dbReference type="ARBA" id="ARBA00022692"/>
    </source>
</evidence>
<feature type="transmembrane region" description="Helical" evidence="11">
    <location>
        <begin position="783"/>
        <end position="800"/>
    </location>
</feature>
<gene>
    <name evidence="13" type="ORF">A2567_03120</name>
</gene>
<keyword evidence="8" id="KW-1278">Translocase</keyword>
<keyword evidence="4 11" id="KW-0812">Transmembrane</keyword>
<reference evidence="13 14" key="1">
    <citation type="journal article" date="2016" name="Nat. Commun.">
        <title>Thousands of microbial genomes shed light on interconnected biogeochemical processes in an aquifer system.</title>
        <authorList>
            <person name="Anantharaman K."/>
            <person name="Brown C.T."/>
            <person name="Hug L.A."/>
            <person name="Sharon I."/>
            <person name="Castelle C.J."/>
            <person name="Probst A.J."/>
            <person name="Thomas B.C."/>
            <person name="Singh A."/>
            <person name="Wilkins M.J."/>
            <person name="Karaoz U."/>
            <person name="Brodie E.L."/>
            <person name="Williams K.H."/>
            <person name="Hubbard S.S."/>
            <person name="Banfield J.F."/>
        </authorList>
    </citation>
    <scope>NUCLEOTIDE SEQUENCE [LARGE SCALE GENOMIC DNA]</scope>
</reference>